<evidence type="ECO:0000256" key="5">
    <source>
        <dbReference type="RuleBase" id="RU003792"/>
    </source>
</evidence>
<dbReference type="Proteomes" id="UP001250656">
    <property type="component" value="Unassembled WGS sequence"/>
</dbReference>
<reference evidence="7 8" key="1">
    <citation type="submission" date="2023-09" db="EMBL/GenBank/DDBJ databases">
        <title>Novel taxa isolated from Blanes Bay.</title>
        <authorList>
            <person name="Rey-Velasco X."/>
            <person name="Lucena T."/>
        </authorList>
    </citation>
    <scope>NUCLEOTIDE SEQUENCE [LARGE SCALE GENOMIC DNA]</scope>
    <source>
        <strain evidence="7 8">S334</strain>
    </source>
</reference>
<dbReference type="EC" id="5.4.99.12" evidence="4"/>
<dbReference type="InterPro" id="IPR001406">
    <property type="entry name" value="PsdUridine_synth_TruA"/>
</dbReference>
<evidence type="ECO:0000313" key="7">
    <source>
        <dbReference type="EMBL" id="MDT7830600.1"/>
    </source>
</evidence>
<dbReference type="PIRSF" id="PIRSF001430">
    <property type="entry name" value="tRNA_psdUrid_synth"/>
    <property type="match status" value="1"/>
</dbReference>
<dbReference type="Pfam" id="PF01416">
    <property type="entry name" value="PseudoU_synth_1"/>
    <property type="match status" value="1"/>
</dbReference>
<dbReference type="InterPro" id="IPR020095">
    <property type="entry name" value="PsdUridine_synth_TruA_C"/>
</dbReference>
<comment type="similarity">
    <text evidence="1 4 5">Belongs to the tRNA pseudouridine synthase TruA family.</text>
</comment>
<keyword evidence="2 4" id="KW-0819">tRNA processing</keyword>
<evidence type="ECO:0000256" key="2">
    <source>
        <dbReference type="ARBA" id="ARBA00022694"/>
    </source>
</evidence>
<organism evidence="7 8">
    <name type="scientific">Pricia mediterranea</name>
    <dbReference type="NCBI Taxonomy" id="3076079"/>
    <lineage>
        <taxon>Bacteria</taxon>
        <taxon>Pseudomonadati</taxon>
        <taxon>Bacteroidota</taxon>
        <taxon>Flavobacteriia</taxon>
        <taxon>Flavobacteriales</taxon>
        <taxon>Flavobacteriaceae</taxon>
        <taxon>Pricia</taxon>
    </lineage>
</organism>
<feature type="domain" description="Pseudouridine synthase I TruA alpha/beta" evidence="6">
    <location>
        <begin position="150"/>
        <end position="240"/>
    </location>
</feature>
<proteinExistence type="inferred from homology"/>
<dbReference type="PANTHER" id="PTHR11142:SF0">
    <property type="entry name" value="TRNA PSEUDOURIDINE SYNTHASE-LIKE 1"/>
    <property type="match status" value="1"/>
</dbReference>
<dbReference type="GO" id="GO:0160147">
    <property type="term" value="F:tRNA pseudouridine(38-40) synthase activity"/>
    <property type="evidence" value="ECO:0007669"/>
    <property type="project" value="UniProtKB-EC"/>
</dbReference>
<dbReference type="InterPro" id="IPR020103">
    <property type="entry name" value="PsdUridine_synth_cat_dom_sf"/>
</dbReference>
<evidence type="ECO:0000256" key="3">
    <source>
        <dbReference type="ARBA" id="ARBA00023235"/>
    </source>
</evidence>
<dbReference type="Gene3D" id="3.30.70.580">
    <property type="entry name" value="Pseudouridine synthase I, catalytic domain, N-terminal subdomain"/>
    <property type="match status" value="1"/>
</dbReference>
<comment type="caution">
    <text evidence="4">Lacks conserved residue(s) required for the propagation of feature annotation.</text>
</comment>
<feature type="binding site" evidence="4">
    <location>
        <position position="117"/>
    </location>
    <ligand>
        <name>substrate</name>
    </ligand>
</feature>
<keyword evidence="3 4" id="KW-0413">Isomerase</keyword>
<gene>
    <name evidence="4" type="primary">truA</name>
    <name evidence="7" type="ORF">RQM65_18165</name>
</gene>
<keyword evidence="8" id="KW-1185">Reference proteome</keyword>
<dbReference type="InterPro" id="IPR020094">
    <property type="entry name" value="TruA/RsuA/RluB/E/F_N"/>
</dbReference>
<feature type="active site" description="Nucleophile" evidence="4">
    <location>
        <position position="58"/>
    </location>
</feature>
<name>A0ABU3LA33_9FLAO</name>
<dbReference type="HAMAP" id="MF_00171">
    <property type="entry name" value="TruA"/>
    <property type="match status" value="1"/>
</dbReference>
<evidence type="ECO:0000256" key="1">
    <source>
        <dbReference type="ARBA" id="ARBA00009375"/>
    </source>
</evidence>
<dbReference type="EMBL" id="JAVTTP010000002">
    <property type="protein sequence ID" value="MDT7830600.1"/>
    <property type="molecule type" value="Genomic_DNA"/>
</dbReference>
<dbReference type="SUPFAM" id="SSF55120">
    <property type="entry name" value="Pseudouridine synthase"/>
    <property type="match status" value="1"/>
</dbReference>
<evidence type="ECO:0000313" key="8">
    <source>
        <dbReference type="Proteomes" id="UP001250656"/>
    </source>
</evidence>
<comment type="caution">
    <text evidence="7">The sequence shown here is derived from an EMBL/GenBank/DDBJ whole genome shotgun (WGS) entry which is preliminary data.</text>
</comment>
<dbReference type="Gene3D" id="3.30.70.660">
    <property type="entry name" value="Pseudouridine synthase I, catalytic domain, C-terminal subdomain"/>
    <property type="match status" value="1"/>
</dbReference>
<accession>A0ABU3LA33</accession>
<evidence type="ECO:0000256" key="4">
    <source>
        <dbReference type="HAMAP-Rule" id="MF_00171"/>
    </source>
</evidence>
<dbReference type="RefSeq" id="WP_314017048.1">
    <property type="nucleotide sequence ID" value="NZ_JAVTTP010000002.1"/>
</dbReference>
<sequence>MSKERHAYLIRLQYLGFRYSGWQIQPEHLTVEGMLTKTLKYVLPEGTDFKILGAGRTDAKVSALNAAFELLIHRPIDDFEDLLAILNTNLPPDIRILSIKPSSDKFNIIKDAKNKQYVYLFSFGGKNHPFCAPFLASIQENLDLGLMKKAARIFEGTHDFANYTVKEKRNSNTIRTISSCRLGENELLTASFFPKRSYLLTVEGPGFLRYQIRMIMGALIQLGRGGLSLQDIKVSLQEGTVFPLSYIAPGSGLLLNHLDFGPAGDGFLEK</sequence>
<dbReference type="PANTHER" id="PTHR11142">
    <property type="entry name" value="PSEUDOURIDYLATE SYNTHASE"/>
    <property type="match status" value="1"/>
</dbReference>
<protein>
    <recommendedName>
        <fullName evidence="4">tRNA pseudouridine synthase A</fullName>
        <ecNumber evidence="4">5.4.99.12</ecNumber>
    </recommendedName>
    <alternativeName>
        <fullName evidence="4">tRNA pseudouridine(38-40) synthase</fullName>
    </alternativeName>
    <alternativeName>
        <fullName evidence="4">tRNA pseudouridylate synthase I</fullName>
    </alternativeName>
    <alternativeName>
        <fullName evidence="4">tRNA-uridine isomerase I</fullName>
    </alternativeName>
</protein>
<comment type="function">
    <text evidence="4">Formation of pseudouridine at positions 38, 39 and 40 in the anticodon stem and loop of transfer RNAs.</text>
</comment>
<evidence type="ECO:0000259" key="6">
    <source>
        <dbReference type="Pfam" id="PF01416"/>
    </source>
</evidence>
<comment type="catalytic activity">
    <reaction evidence="4 5">
        <text>uridine(38/39/40) in tRNA = pseudouridine(38/39/40) in tRNA</text>
        <dbReference type="Rhea" id="RHEA:22376"/>
        <dbReference type="Rhea" id="RHEA-COMP:10085"/>
        <dbReference type="Rhea" id="RHEA-COMP:10087"/>
        <dbReference type="ChEBI" id="CHEBI:65314"/>
        <dbReference type="ChEBI" id="CHEBI:65315"/>
        <dbReference type="EC" id="5.4.99.12"/>
    </reaction>
</comment>
<comment type="subunit">
    <text evidence="4">Homodimer.</text>
</comment>
<dbReference type="InterPro" id="IPR020097">
    <property type="entry name" value="PsdUridine_synth_TruA_a/b_dom"/>
</dbReference>